<evidence type="ECO:0000313" key="3">
    <source>
        <dbReference type="EMBL" id="KAF2786975.1"/>
    </source>
</evidence>
<dbReference type="SUPFAM" id="SSF50978">
    <property type="entry name" value="WD40 repeat-like"/>
    <property type="match status" value="1"/>
</dbReference>
<proteinExistence type="predicted"/>
<reference evidence="3" key="1">
    <citation type="journal article" date="2020" name="Stud. Mycol.">
        <title>101 Dothideomycetes genomes: a test case for predicting lifestyles and emergence of pathogens.</title>
        <authorList>
            <person name="Haridas S."/>
            <person name="Albert R."/>
            <person name="Binder M."/>
            <person name="Bloem J."/>
            <person name="Labutti K."/>
            <person name="Salamov A."/>
            <person name="Andreopoulos B."/>
            <person name="Baker S."/>
            <person name="Barry K."/>
            <person name="Bills G."/>
            <person name="Bluhm B."/>
            <person name="Cannon C."/>
            <person name="Castanera R."/>
            <person name="Culley D."/>
            <person name="Daum C."/>
            <person name="Ezra D."/>
            <person name="Gonzalez J."/>
            <person name="Henrissat B."/>
            <person name="Kuo A."/>
            <person name="Liang C."/>
            <person name="Lipzen A."/>
            <person name="Lutzoni F."/>
            <person name="Magnuson J."/>
            <person name="Mondo S."/>
            <person name="Nolan M."/>
            <person name="Ohm R."/>
            <person name="Pangilinan J."/>
            <person name="Park H.-J."/>
            <person name="Ramirez L."/>
            <person name="Alfaro M."/>
            <person name="Sun H."/>
            <person name="Tritt A."/>
            <person name="Yoshinaga Y."/>
            <person name="Zwiers L.-H."/>
            <person name="Turgeon B."/>
            <person name="Goodwin S."/>
            <person name="Spatafora J."/>
            <person name="Crous P."/>
            <person name="Grigoriev I."/>
        </authorList>
    </citation>
    <scope>NUCLEOTIDE SEQUENCE</scope>
    <source>
        <strain evidence="3">CBS 109.77</strain>
    </source>
</reference>
<sequence length="670" mass="74069">MATLSGLPNEILSLVSSHLDRPKDVLNLALTSRRLHEYTRLDGWKAFLKGRFGLAGLDLDARNAVHGLTTLCRNWDRKAFVARDLEPSTKTTSLNTWEERRWSRPGGQTMGYQPKIDSYEETLGSWTDRREVLAWSAGTNVIVRVQETGSRVANKWKERQEQEPNAEHLDTFNDFGHLNSWYTYKIPQSSEGRDDITSLKLLRPYQKEEGCDGIAFGSASGHLSLLHMDTKQQKLDEQSYVTEGRVVGSLSISSANTPLMAANLGDLSVALFPIDQNAPPGVPQEPLSEVSPIISGTNNGRLWTCNFLSDKTVAIGLGPSYEPIQIYEVTPTGFSADPIRKFSLDKIWGGVRDSPALQSITSVYPILPIPTDAQGGSERGNVFLSGGFDGIIRLHDMRSPHDFETMFSDPTNACSIYSLALQGLERVVAGTSMHSMLKVFDLRLSGSHAYHTLPAPLSRNPKPVPKSQDVTFNSGVASMLATSILGGWNLFVNPRKYTRRTVDSPLYSISIPSPISSSLYCGIEGTVVGLTFLSILDKHPDPLIAPIIQRFPDSHLIDIKRSYNPSDDVLDLGMYEQGNEEGRGSQLMVQEGVGTSVKNVVEYWDYARFRSLDERWKDPRDFIATWNGGPDVETVNWGGSQRGNGRGGRGRGQRGLRGVTAVRRARGRGQ</sequence>
<dbReference type="CDD" id="cd09917">
    <property type="entry name" value="F-box_SF"/>
    <property type="match status" value="1"/>
</dbReference>
<dbReference type="AlphaFoldDB" id="A0A6A6WST9"/>
<accession>A0A6A6WST9</accession>
<dbReference type="EMBL" id="MU002379">
    <property type="protein sequence ID" value="KAF2786975.1"/>
    <property type="molecule type" value="Genomic_DNA"/>
</dbReference>
<feature type="region of interest" description="Disordered" evidence="1">
    <location>
        <begin position="633"/>
        <end position="670"/>
    </location>
</feature>
<evidence type="ECO:0000256" key="1">
    <source>
        <dbReference type="SAM" id="MobiDB-lite"/>
    </source>
</evidence>
<dbReference type="Proteomes" id="UP000799757">
    <property type="component" value="Unassembled WGS sequence"/>
</dbReference>
<dbReference type="InterPro" id="IPR036322">
    <property type="entry name" value="WD40_repeat_dom_sf"/>
</dbReference>
<evidence type="ECO:0000313" key="4">
    <source>
        <dbReference type="Proteomes" id="UP000799757"/>
    </source>
</evidence>
<feature type="domain" description="F-box" evidence="2">
    <location>
        <begin position="5"/>
        <end position="39"/>
    </location>
</feature>
<dbReference type="InterPro" id="IPR036047">
    <property type="entry name" value="F-box-like_dom_sf"/>
</dbReference>
<dbReference type="Pfam" id="PF12937">
    <property type="entry name" value="F-box-like"/>
    <property type="match status" value="1"/>
</dbReference>
<keyword evidence="4" id="KW-1185">Reference proteome</keyword>
<protein>
    <recommendedName>
        <fullName evidence="2">F-box domain-containing protein</fullName>
    </recommendedName>
</protein>
<dbReference type="InterPro" id="IPR001810">
    <property type="entry name" value="F-box_dom"/>
</dbReference>
<gene>
    <name evidence="3" type="ORF">K505DRAFT_329971</name>
</gene>
<dbReference type="SUPFAM" id="SSF81383">
    <property type="entry name" value="F-box domain"/>
    <property type="match status" value="1"/>
</dbReference>
<organism evidence="3 4">
    <name type="scientific">Melanomma pulvis-pyrius CBS 109.77</name>
    <dbReference type="NCBI Taxonomy" id="1314802"/>
    <lineage>
        <taxon>Eukaryota</taxon>
        <taxon>Fungi</taxon>
        <taxon>Dikarya</taxon>
        <taxon>Ascomycota</taxon>
        <taxon>Pezizomycotina</taxon>
        <taxon>Dothideomycetes</taxon>
        <taxon>Pleosporomycetidae</taxon>
        <taxon>Pleosporales</taxon>
        <taxon>Melanommataceae</taxon>
        <taxon>Melanomma</taxon>
    </lineage>
</organism>
<dbReference type="OrthoDB" id="1259151at2759"/>
<dbReference type="InterPro" id="IPR015943">
    <property type="entry name" value="WD40/YVTN_repeat-like_dom_sf"/>
</dbReference>
<dbReference type="Gene3D" id="2.130.10.10">
    <property type="entry name" value="YVTN repeat-like/Quinoprotein amine dehydrogenase"/>
    <property type="match status" value="1"/>
</dbReference>
<name>A0A6A6WST9_9PLEO</name>
<evidence type="ECO:0000259" key="2">
    <source>
        <dbReference type="Pfam" id="PF12937"/>
    </source>
</evidence>